<keyword evidence="1" id="KW-0175">Coiled coil</keyword>
<proteinExistence type="predicted"/>
<gene>
    <name evidence="3" type="ORF">MPIPNATIZW_LOCUS10033</name>
</gene>
<accession>A0ABN9ZZM5</accession>
<reference evidence="3" key="1">
    <citation type="submission" date="2023-12" db="EMBL/GenBank/DDBJ databases">
        <authorList>
            <person name="Brown T."/>
        </authorList>
    </citation>
    <scope>NUCLEOTIDE SEQUENCE</scope>
</reference>
<evidence type="ECO:0000256" key="1">
    <source>
        <dbReference type="SAM" id="Coils"/>
    </source>
</evidence>
<feature type="region of interest" description="Disordered" evidence="2">
    <location>
        <begin position="395"/>
        <end position="421"/>
    </location>
</feature>
<dbReference type="Proteomes" id="UP001314169">
    <property type="component" value="Chromosome 2"/>
</dbReference>
<name>A0ABN9ZZM5_PIPNA</name>
<evidence type="ECO:0000256" key="2">
    <source>
        <dbReference type="SAM" id="MobiDB-lite"/>
    </source>
</evidence>
<dbReference type="PANTHER" id="PTHR22367">
    <property type="entry name" value="COILED-COIL DOMAIN-CONTAINING PROTEIN 14"/>
    <property type="match status" value="1"/>
</dbReference>
<sequence length="940" mass="104575">MRRDIPRAPSRKRKPGGRAKGGLESSAVNSFCRVVLLPSAWSLLKLQEMVRSGSRPGQVLSSGKHTGPAKLTNGKKQIHLRKISRCTADSGYPIHSDSESQTEAVQGLDGCASLLQNILRNEDSGSEIVYSENRYNPRLLEGKRHGSKKKGHENHTVPSLVRKEILSSDYKKLIPNETSAGNERDSSAIPQNWSFQDHYRMYSPIIYQALCEHVQTQMSRMNNLASKTNPNGIPAVPCHTVSGSESQTTPHSSYDLSTSTPVQLPQPPPFPSMVHSEVQTDDQFVSQYNTTSVNCTDILRNSLSSSLGVQCSLPQTGKPTIPAFEQLDSANEILPQQEVPKESDISVDSANGTPLLKCLQTYMNLLHSQPNRSPTLLLPTSLPINEENCVKEQKREVTTEEKDSNMHVRDSRIKSVQKAKNGNESDEKIRTIIYLLGELKALVAEQEDSEIQRLITELEACVSLLPATSGNKNSQVEIALAMQPLRSENAQLRRQLRILNQQLREQGKSKKTYGSQECNLELFSLQSLNKSLQNQLQESLKSQELLQSKNEELLKVIENQKDENKRFAGIFKEKDETILENKQQFDIETTRLKIELEEALADVKSCRFKLEAVEKEKQILGITLRQRDAEVTRLRDLTRTLQSNMAKLLSDLSMDTARCKSGTNLTKSLLNIYDKQPQHDPISAQTSIMSYLNKLQTDHTFIPSEPLSAIHNEENVEPGRPYENVLPSRSPQHSHTGKMEEVSAPGIISTLPKLDSDEESEIPTLIEGECNLDKTIYIPLARSSSRRKSPLSTRSSPQPPISVAPRQLLSKGGSVAEKESKPCAPGVCPSKREAGSAPEKLPRAAEMEDKQLLKKIKEAISKIPAAPQEPQERAVCRVQVKSSAVSDGSFFSSDLTSDWSFSSFSTFTSHDEQDFRHGLAALDANIARLQESLRSGLLEK</sequence>
<evidence type="ECO:0000313" key="3">
    <source>
        <dbReference type="EMBL" id="CAK6441727.1"/>
    </source>
</evidence>
<evidence type="ECO:0008006" key="5">
    <source>
        <dbReference type="Google" id="ProtNLM"/>
    </source>
</evidence>
<dbReference type="EMBL" id="OY882859">
    <property type="protein sequence ID" value="CAK6441727.1"/>
    <property type="molecule type" value="Genomic_DNA"/>
</dbReference>
<feature type="compositionally biased region" description="Polar residues" evidence="2">
    <location>
        <begin position="241"/>
        <end position="260"/>
    </location>
</feature>
<feature type="region of interest" description="Disordered" evidence="2">
    <location>
        <begin position="781"/>
        <end position="844"/>
    </location>
</feature>
<protein>
    <recommendedName>
        <fullName evidence="5">Coiled-coil domain-containing protein 14</fullName>
    </recommendedName>
</protein>
<feature type="coiled-coil region" evidence="1">
    <location>
        <begin position="482"/>
        <end position="563"/>
    </location>
</feature>
<dbReference type="InterPro" id="IPR029343">
    <property type="entry name" value="CCDC14"/>
</dbReference>
<feature type="compositionally biased region" description="Basic and acidic residues" evidence="2">
    <location>
        <begin position="830"/>
        <end position="844"/>
    </location>
</feature>
<feature type="region of interest" description="Disordered" evidence="2">
    <location>
        <begin position="236"/>
        <end position="262"/>
    </location>
</feature>
<feature type="compositionally biased region" description="Basic and acidic residues" evidence="2">
    <location>
        <begin position="395"/>
        <end position="413"/>
    </location>
</feature>
<organism evidence="3 4">
    <name type="scientific">Pipistrellus nathusii</name>
    <name type="common">Nathusius' pipistrelle</name>
    <dbReference type="NCBI Taxonomy" id="59473"/>
    <lineage>
        <taxon>Eukaryota</taxon>
        <taxon>Metazoa</taxon>
        <taxon>Chordata</taxon>
        <taxon>Craniata</taxon>
        <taxon>Vertebrata</taxon>
        <taxon>Euteleostomi</taxon>
        <taxon>Mammalia</taxon>
        <taxon>Eutheria</taxon>
        <taxon>Laurasiatheria</taxon>
        <taxon>Chiroptera</taxon>
        <taxon>Yangochiroptera</taxon>
        <taxon>Vespertilionidae</taxon>
        <taxon>Pipistrellus</taxon>
    </lineage>
</organism>
<dbReference type="Pfam" id="PF15254">
    <property type="entry name" value="CCDC14"/>
    <property type="match status" value="1"/>
</dbReference>
<keyword evidence="4" id="KW-1185">Reference proteome</keyword>
<evidence type="ECO:0000313" key="4">
    <source>
        <dbReference type="Proteomes" id="UP001314169"/>
    </source>
</evidence>
<dbReference type="PANTHER" id="PTHR22367:SF2">
    <property type="entry name" value="COILED-COIL DOMAIN-CONTAINING PROTEIN 14"/>
    <property type="match status" value="1"/>
</dbReference>
<feature type="region of interest" description="Disordered" evidence="2">
    <location>
        <begin position="1"/>
        <end position="24"/>
    </location>
</feature>